<dbReference type="InterPro" id="IPR036338">
    <property type="entry name" value="Aha1"/>
</dbReference>
<dbReference type="Gene3D" id="3.15.10.20">
    <property type="entry name" value="Activator of Hsp90 ATPase Aha1, N-terminal domain"/>
    <property type="match status" value="1"/>
</dbReference>
<proteinExistence type="inferred from homology"/>
<dbReference type="GO" id="GO:0006457">
    <property type="term" value="P:protein folding"/>
    <property type="evidence" value="ECO:0007669"/>
    <property type="project" value="TreeGrafter"/>
</dbReference>
<dbReference type="GO" id="GO:0005829">
    <property type="term" value="C:cytosol"/>
    <property type="evidence" value="ECO:0007669"/>
    <property type="project" value="TreeGrafter"/>
</dbReference>
<reference evidence="4" key="1">
    <citation type="journal article" date="2015" name="PLoS Genet.">
        <title>Genome Sequence and Transcriptome Analyses of Chrysochromulina tobin: Metabolic Tools for Enhanced Algal Fitness in the Prominent Order Prymnesiales (Haptophyceae).</title>
        <authorList>
            <person name="Hovde B.T."/>
            <person name="Deodato C.R."/>
            <person name="Hunsperger H.M."/>
            <person name="Ryken S.A."/>
            <person name="Yost W."/>
            <person name="Jha R.K."/>
            <person name="Patterson J."/>
            <person name="Monnat R.J. Jr."/>
            <person name="Barlow S.B."/>
            <person name="Starkenburg S.R."/>
            <person name="Cattolico R.A."/>
        </authorList>
    </citation>
    <scope>NUCLEOTIDE SEQUENCE</scope>
    <source>
        <strain evidence="4">CCMP291</strain>
    </source>
</reference>
<dbReference type="InterPro" id="IPR015310">
    <property type="entry name" value="AHSA1-like_N"/>
</dbReference>
<comment type="caution">
    <text evidence="3">The sequence shown here is derived from an EMBL/GenBank/DDBJ whole genome shotgun (WGS) entry which is preliminary data.</text>
</comment>
<accession>A0A0M0K8B2</accession>
<dbReference type="AlphaFoldDB" id="A0A0M0K8B2"/>
<dbReference type="SUPFAM" id="SSF103111">
    <property type="entry name" value="Activator of Hsp90 ATPase, Aha1"/>
    <property type="match status" value="1"/>
</dbReference>
<organism evidence="3 4">
    <name type="scientific">Chrysochromulina tobinii</name>
    <dbReference type="NCBI Taxonomy" id="1460289"/>
    <lineage>
        <taxon>Eukaryota</taxon>
        <taxon>Haptista</taxon>
        <taxon>Haptophyta</taxon>
        <taxon>Prymnesiophyceae</taxon>
        <taxon>Prymnesiales</taxon>
        <taxon>Chrysochromulinaceae</taxon>
        <taxon>Chrysochromulina</taxon>
    </lineage>
</organism>
<feature type="domain" description="Activator of Hsp90 ATPase AHSA1-like N-terminal" evidence="2">
    <location>
        <begin position="3"/>
        <end position="120"/>
    </location>
</feature>
<evidence type="ECO:0000313" key="4">
    <source>
        <dbReference type="Proteomes" id="UP000037460"/>
    </source>
</evidence>
<protein>
    <recommendedName>
        <fullName evidence="2">Activator of Hsp90 ATPase AHSA1-like N-terminal domain-containing protein</fullName>
    </recommendedName>
</protein>
<dbReference type="OrthoDB" id="567237at2759"/>
<comment type="similarity">
    <text evidence="1">Belongs to the AHA1 family.</text>
</comment>
<dbReference type="PANTHER" id="PTHR13009">
    <property type="entry name" value="HEAT SHOCK PROTEIN 90 HSP90 CO-CHAPERONE AHA-1"/>
    <property type="match status" value="1"/>
</dbReference>
<dbReference type="GO" id="GO:0051087">
    <property type="term" value="F:protein-folding chaperone binding"/>
    <property type="evidence" value="ECO:0007669"/>
    <property type="project" value="InterPro"/>
</dbReference>
<sequence>MGERTITGYATSALKEKLRGLNLGSGLFVEDNLSSWVSGEVSIGDRKGKSYPIYSLEVVVPFSGTVNGALVKGSVHLPDLSLEMLDDLEVDLDVAEGSAADSVKEAAAEKVREAVRSWANSTRKAVGESLESLPFDPPSQARTPRAAALISEDESMSAAGAAELDDAAIEELPHPDDLREAVEEEEPFTEEEVQQLYDDARQALSETVDGEDLEGQYAELGSSNLAANLDES</sequence>
<dbReference type="PANTHER" id="PTHR13009:SF22">
    <property type="entry name" value="LD43819P"/>
    <property type="match status" value="1"/>
</dbReference>
<evidence type="ECO:0000256" key="1">
    <source>
        <dbReference type="ARBA" id="ARBA00006817"/>
    </source>
</evidence>
<dbReference type="GO" id="GO:0001671">
    <property type="term" value="F:ATPase activator activity"/>
    <property type="evidence" value="ECO:0007669"/>
    <property type="project" value="InterPro"/>
</dbReference>
<keyword evidence="4" id="KW-1185">Reference proteome</keyword>
<gene>
    <name evidence="3" type="ORF">Ctob_011736</name>
</gene>
<dbReference type="SMART" id="SM01000">
    <property type="entry name" value="Aha1_N"/>
    <property type="match status" value="1"/>
</dbReference>
<evidence type="ECO:0000313" key="3">
    <source>
        <dbReference type="EMBL" id="KOO35096.1"/>
    </source>
</evidence>
<evidence type="ECO:0000259" key="2">
    <source>
        <dbReference type="SMART" id="SM01000"/>
    </source>
</evidence>
<dbReference type="EMBL" id="JWZX01000986">
    <property type="protein sequence ID" value="KOO35096.1"/>
    <property type="molecule type" value="Genomic_DNA"/>
</dbReference>
<name>A0A0M0K8B2_9EUKA</name>
<dbReference type="Proteomes" id="UP000037460">
    <property type="component" value="Unassembled WGS sequence"/>
</dbReference>
<dbReference type="Pfam" id="PF09229">
    <property type="entry name" value="Aha1_N"/>
    <property type="match status" value="1"/>
</dbReference>